<evidence type="ECO:0000256" key="1">
    <source>
        <dbReference type="SAM" id="Phobius"/>
    </source>
</evidence>
<feature type="transmembrane region" description="Helical" evidence="1">
    <location>
        <begin position="12"/>
        <end position="38"/>
    </location>
</feature>
<dbReference type="Gene3D" id="3.30.450.20">
    <property type="entry name" value="PAS domain"/>
    <property type="match status" value="1"/>
</dbReference>
<keyword evidence="5" id="KW-0808">Transferase</keyword>
<dbReference type="InterPro" id="IPR029787">
    <property type="entry name" value="Nucleotide_cyclase"/>
</dbReference>
<dbReference type="GO" id="GO:0052621">
    <property type="term" value="F:diguanylate cyclase activity"/>
    <property type="evidence" value="ECO:0007669"/>
    <property type="project" value="UniProtKB-EC"/>
</dbReference>
<dbReference type="InterPro" id="IPR000014">
    <property type="entry name" value="PAS"/>
</dbReference>
<dbReference type="PROSITE" id="PS50883">
    <property type="entry name" value="EAL"/>
    <property type="match status" value="1"/>
</dbReference>
<dbReference type="RefSeq" id="WP_277565032.1">
    <property type="nucleotide sequence ID" value="NZ_JAPDHZ010000002.1"/>
</dbReference>
<evidence type="ECO:0000259" key="2">
    <source>
        <dbReference type="PROSITE" id="PS50112"/>
    </source>
</evidence>
<dbReference type="InterPro" id="IPR001633">
    <property type="entry name" value="EAL_dom"/>
</dbReference>
<dbReference type="Pfam" id="PF00990">
    <property type="entry name" value="GGDEF"/>
    <property type="match status" value="1"/>
</dbReference>
<dbReference type="SMART" id="SM00091">
    <property type="entry name" value="PAS"/>
    <property type="match status" value="1"/>
</dbReference>
<gene>
    <name evidence="5" type="ORF">OMP38_10590</name>
</gene>
<evidence type="ECO:0000313" key="5">
    <source>
        <dbReference type="EMBL" id="MDG0791269.1"/>
    </source>
</evidence>
<dbReference type="EMBL" id="JAPDHZ010000002">
    <property type="protein sequence ID" value="MDG0791269.1"/>
    <property type="molecule type" value="Genomic_DNA"/>
</dbReference>
<dbReference type="PANTHER" id="PTHR44757">
    <property type="entry name" value="DIGUANYLATE CYCLASE DGCP"/>
    <property type="match status" value="1"/>
</dbReference>
<dbReference type="CDD" id="cd00130">
    <property type="entry name" value="PAS"/>
    <property type="match status" value="1"/>
</dbReference>
<sequence length="676" mass="76020">MTYLQPLHMNWLLFAAGLFASVAGAAAVTYGTVPLLSIRSAWQASGRYRRTVWIGTIAFALSHLFAPLALNMPVVSSYYFLHVLFTLAGCYAATLFNFRYAGRPRGRVSHYYITGFAISAIILAFDYANTLFLFRGMTAWRPMLAAATAATVCCLMLSILRVLDTSNRNREHNLHSRATVPGFILSGLGLFAVPLLCAFSVLPAAETRFGGYAILTPYLLTLFSCIGLHMIPDSYNTTRQSRQNQRIVETEQHYMSLFEHNPDSVLAFDSDGRITGVNRQAELLAERFGTKPIGLHFSDLFEGEYHDQAMRHYKEVLRGKSSTIELQAKAMDGKTHAFWLTSLPIFVDGTLRGAYSVMKDISNTKKDQETIRHLAYHDELTGLANRRFFQDFLVSRTDAKSAAAQRPFIVFFIDLDRFKRVNDLFGHAFGDEVIKQAAAKLRGCLPSNCTLARMGGDEFTVLLPNLSAQEEIGQAAAAVVHEFTHPFRVGHRAVKLSASLGIARYPEDGRDAESLLKHADTAMYNAKENGSAQYRFYDAERDQTSMEQITLEQDLEQSIASDQMRLYYQPKIDIRTGEATGVEALVRWEHPQLGLIPPLSFIPLAEKSGFIVPLELWVLREACKQIRQWGERRLRPRSRGRQSLADSSHEARYFRIDHVHRTRVRRGSPAAGARDH</sequence>
<dbReference type="SUPFAM" id="SSF55785">
    <property type="entry name" value="PYP-like sensor domain (PAS domain)"/>
    <property type="match status" value="1"/>
</dbReference>
<feature type="domain" description="PAS" evidence="2">
    <location>
        <begin position="250"/>
        <end position="320"/>
    </location>
</feature>
<feature type="transmembrane region" description="Helical" evidence="1">
    <location>
        <begin position="110"/>
        <end position="128"/>
    </location>
</feature>
<reference evidence="5 6" key="1">
    <citation type="submission" date="2022-10" db="EMBL/GenBank/DDBJ databases">
        <title>Comparative genomic analysis of Cohnella hashimotonis sp. nov., isolated from the International Space Station.</title>
        <authorList>
            <person name="Simpson A."/>
            <person name="Venkateswaran K."/>
        </authorList>
    </citation>
    <scope>NUCLEOTIDE SEQUENCE [LARGE SCALE GENOMIC DNA]</scope>
    <source>
        <strain evidence="5 6">DSM 18997</strain>
    </source>
</reference>
<dbReference type="Gene3D" id="3.20.20.450">
    <property type="entry name" value="EAL domain"/>
    <property type="match status" value="1"/>
</dbReference>
<dbReference type="Proteomes" id="UP001153387">
    <property type="component" value="Unassembled WGS sequence"/>
</dbReference>
<keyword evidence="1" id="KW-1133">Transmembrane helix</keyword>
<evidence type="ECO:0000259" key="4">
    <source>
        <dbReference type="PROSITE" id="PS50887"/>
    </source>
</evidence>
<organism evidence="5 6">
    <name type="scientific">Cohnella ginsengisoli</name>
    <dbReference type="NCBI Taxonomy" id="425004"/>
    <lineage>
        <taxon>Bacteria</taxon>
        <taxon>Bacillati</taxon>
        <taxon>Bacillota</taxon>
        <taxon>Bacilli</taxon>
        <taxon>Bacillales</taxon>
        <taxon>Paenibacillaceae</taxon>
        <taxon>Cohnella</taxon>
    </lineage>
</organism>
<keyword evidence="6" id="KW-1185">Reference proteome</keyword>
<protein>
    <submittedName>
        <fullName evidence="5">Diguanylate cyclase</fullName>
        <ecNumber evidence="5">2.7.7.65</ecNumber>
    </submittedName>
</protein>
<evidence type="ECO:0000313" key="6">
    <source>
        <dbReference type="Proteomes" id="UP001153387"/>
    </source>
</evidence>
<dbReference type="InterPro" id="IPR052155">
    <property type="entry name" value="Biofilm_reg_signaling"/>
</dbReference>
<dbReference type="SUPFAM" id="SSF55073">
    <property type="entry name" value="Nucleotide cyclase"/>
    <property type="match status" value="1"/>
</dbReference>
<dbReference type="Gene3D" id="3.30.70.270">
    <property type="match status" value="1"/>
</dbReference>
<feature type="domain" description="EAL" evidence="3">
    <location>
        <begin position="548"/>
        <end position="676"/>
    </location>
</feature>
<comment type="caution">
    <text evidence="5">The sequence shown here is derived from an EMBL/GenBank/DDBJ whole genome shotgun (WGS) entry which is preliminary data.</text>
</comment>
<feature type="transmembrane region" description="Helical" evidence="1">
    <location>
        <begin position="76"/>
        <end position="98"/>
    </location>
</feature>
<dbReference type="SUPFAM" id="SSF141868">
    <property type="entry name" value="EAL domain-like"/>
    <property type="match status" value="1"/>
</dbReference>
<keyword evidence="1" id="KW-0472">Membrane</keyword>
<dbReference type="SMART" id="SM00052">
    <property type="entry name" value="EAL"/>
    <property type="match status" value="1"/>
</dbReference>
<dbReference type="InterPro" id="IPR043128">
    <property type="entry name" value="Rev_trsase/Diguanyl_cyclase"/>
</dbReference>
<dbReference type="EC" id="2.7.7.65" evidence="5"/>
<dbReference type="InterPro" id="IPR035919">
    <property type="entry name" value="EAL_sf"/>
</dbReference>
<feature type="transmembrane region" description="Helical" evidence="1">
    <location>
        <begin position="211"/>
        <end position="231"/>
    </location>
</feature>
<dbReference type="Pfam" id="PF08448">
    <property type="entry name" value="PAS_4"/>
    <property type="match status" value="1"/>
</dbReference>
<feature type="transmembrane region" description="Helical" evidence="1">
    <location>
        <begin position="50"/>
        <end position="70"/>
    </location>
</feature>
<feature type="transmembrane region" description="Helical" evidence="1">
    <location>
        <begin position="140"/>
        <end position="163"/>
    </location>
</feature>
<keyword evidence="1" id="KW-0812">Transmembrane</keyword>
<feature type="transmembrane region" description="Helical" evidence="1">
    <location>
        <begin position="183"/>
        <end position="205"/>
    </location>
</feature>
<dbReference type="Pfam" id="PF00563">
    <property type="entry name" value="EAL"/>
    <property type="match status" value="1"/>
</dbReference>
<dbReference type="NCBIfam" id="TIGR00254">
    <property type="entry name" value="GGDEF"/>
    <property type="match status" value="1"/>
</dbReference>
<name>A0A9X4QLW7_9BACL</name>
<proteinExistence type="predicted"/>
<evidence type="ECO:0000259" key="3">
    <source>
        <dbReference type="PROSITE" id="PS50883"/>
    </source>
</evidence>
<dbReference type="InterPro" id="IPR000160">
    <property type="entry name" value="GGDEF_dom"/>
</dbReference>
<dbReference type="PROSITE" id="PS50112">
    <property type="entry name" value="PAS"/>
    <property type="match status" value="1"/>
</dbReference>
<dbReference type="AlphaFoldDB" id="A0A9X4QLW7"/>
<keyword evidence="5" id="KW-0548">Nucleotidyltransferase</keyword>
<dbReference type="CDD" id="cd01949">
    <property type="entry name" value="GGDEF"/>
    <property type="match status" value="1"/>
</dbReference>
<feature type="domain" description="GGDEF" evidence="4">
    <location>
        <begin position="406"/>
        <end position="539"/>
    </location>
</feature>
<accession>A0A9X4QLW7</accession>
<dbReference type="SMART" id="SM00267">
    <property type="entry name" value="GGDEF"/>
    <property type="match status" value="1"/>
</dbReference>
<dbReference type="CDD" id="cd01948">
    <property type="entry name" value="EAL"/>
    <property type="match status" value="1"/>
</dbReference>
<dbReference type="NCBIfam" id="TIGR00229">
    <property type="entry name" value="sensory_box"/>
    <property type="match status" value="1"/>
</dbReference>
<dbReference type="InterPro" id="IPR035965">
    <property type="entry name" value="PAS-like_dom_sf"/>
</dbReference>
<dbReference type="FunFam" id="3.30.70.270:FF:000001">
    <property type="entry name" value="Diguanylate cyclase domain protein"/>
    <property type="match status" value="1"/>
</dbReference>
<dbReference type="PROSITE" id="PS50887">
    <property type="entry name" value="GGDEF"/>
    <property type="match status" value="1"/>
</dbReference>
<dbReference type="PANTHER" id="PTHR44757:SF2">
    <property type="entry name" value="BIOFILM ARCHITECTURE MAINTENANCE PROTEIN MBAA"/>
    <property type="match status" value="1"/>
</dbReference>
<dbReference type="InterPro" id="IPR013656">
    <property type="entry name" value="PAS_4"/>
</dbReference>